<feature type="compositionally biased region" description="Acidic residues" evidence="2">
    <location>
        <begin position="367"/>
        <end position="387"/>
    </location>
</feature>
<protein>
    <submittedName>
        <fullName evidence="4">Serine protease</fullName>
    </submittedName>
</protein>
<dbReference type="EMBL" id="BJXK01000002">
    <property type="protein sequence ID" value="GEM78451.1"/>
    <property type="molecule type" value="Genomic_DNA"/>
</dbReference>
<reference evidence="4 5" key="1">
    <citation type="submission" date="2019-07" db="EMBL/GenBank/DDBJ databases">
        <title>Whole genome shotgun sequence of Vibrio superstes NBRC 103154.</title>
        <authorList>
            <person name="Hosoyama A."/>
            <person name="Uohara A."/>
            <person name="Ohji S."/>
            <person name="Ichikawa N."/>
        </authorList>
    </citation>
    <scope>NUCLEOTIDE SEQUENCE [LARGE SCALE GENOMIC DNA]</scope>
    <source>
        <strain evidence="4 5">NBRC 103154</strain>
    </source>
</reference>
<organism evidence="4 5">
    <name type="scientific">Vibrio superstes NBRC 103154</name>
    <dbReference type="NCBI Taxonomy" id="1219062"/>
    <lineage>
        <taxon>Bacteria</taxon>
        <taxon>Pseudomonadati</taxon>
        <taxon>Pseudomonadota</taxon>
        <taxon>Gammaproteobacteria</taxon>
        <taxon>Vibrionales</taxon>
        <taxon>Vibrionaceae</taxon>
        <taxon>Vibrio</taxon>
    </lineage>
</organism>
<comment type="caution">
    <text evidence="4">The sequence shown here is derived from an EMBL/GenBank/DDBJ whole genome shotgun (WGS) entry which is preliminary data.</text>
</comment>
<keyword evidence="4" id="KW-0378">Hydrolase</keyword>
<dbReference type="Proteomes" id="UP000321113">
    <property type="component" value="Unassembled WGS sequence"/>
</dbReference>
<sequence length="432" mass="47207">MDITMNKWMLATFLSSVALNGYAITLGDEATESRYNVSIRSSEMAEFPICMGSLVDRYWVLTAAHCVVMPGDDEESEKDYHVTLPGKLAITFGSISLEVSDDGTPSDINNIINVSHIVVHPSYRRVHQVEMTELGDELISTTMTDDIALLRLELPLDSIAPVTLASPAKMAEIEPVLMDAWRALVGGDTRPSNIHLAGWGSKNEQDPYAKKVSVSLQETQLAYFPVLECFNRLESGKNYPEFIPNSADPSKFCTQPTKWSEYQYIDPDDPEEEPIYEGQLVGNSACLGDSGTALIATDVNNTEYQVGVASGGPLVEPICGSVTIPNFHSKVSYYYDWIQEYLGNESAPESTIVPPEFIENANQSIDAPEDEGSAGDGDSDEVTLPEEDTEICDESASVFKECGESSSGSLGTLGVGLLGLIVLYRRLRNRVL</sequence>
<proteinExistence type="predicted"/>
<keyword evidence="1" id="KW-1015">Disulfide bond</keyword>
<evidence type="ECO:0000313" key="4">
    <source>
        <dbReference type="EMBL" id="GEM78451.1"/>
    </source>
</evidence>
<feature type="domain" description="Peptidase S1" evidence="3">
    <location>
        <begin position="24"/>
        <end position="343"/>
    </location>
</feature>
<dbReference type="InterPro" id="IPR018114">
    <property type="entry name" value="TRYPSIN_HIS"/>
</dbReference>
<keyword evidence="4" id="KW-0645">Protease</keyword>
<dbReference type="InterPro" id="IPR001254">
    <property type="entry name" value="Trypsin_dom"/>
</dbReference>
<feature type="region of interest" description="Disordered" evidence="2">
    <location>
        <begin position="366"/>
        <end position="387"/>
    </location>
</feature>
<dbReference type="InterPro" id="IPR051487">
    <property type="entry name" value="Ser/Thr_Proteases_Immune/Dev"/>
</dbReference>
<evidence type="ECO:0000256" key="2">
    <source>
        <dbReference type="SAM" id="MobiDB-lite"/>
    </source>
</evidence>
<accession>A0A511QMC1</accession>
<dbReference type="PROSITE" id="PS50240">
    <property type="entry name" value="TRYPSIN_DOM"/>
    <property type="match status" value="1"/>
</dbReference>
<dbReference type="AlphaFoldDB" id="A0A511QMC1"/>
<dbReference type="GO" id="GO:0004252">
    <property type="term" value="F:serine-type endopeptidase activity"/>
    <property type="evidence" value="ECO:0007669"/>
    <property type="project" value="InterPro"/>
</dbReference>
<name>A0A511QMC1_9VIBR</name>
<dbReference type="Pfam" id="PF00089">
    <property type="entry name" value="Trypsin"/>
    <property type="match status" value="1"/>
</dbReference>
<dbReference type="OrthoDB" id="9813836at2"/>
<dbReference type="SMART" id="SM00020">
    <property type="entry name" value="Tryp_SPc"/>
    <property type="match status" value="1"/>
</dbReference>
<dbReference type="SUPFAM" id="SSF50494">
    <property type="entry name" value="Trypsin-like serine proteases"/>
    <property type="match status" value="1"/>
</dbReference>
<evidence type="ECO:0000256" key="1">
    <source>
        <dbReference type="ARBA" id="ARBA00023157"/>
    </source>
</evidence>
<dbReference type="PANTHER" id="PTHR24256">
    <property type="entry name" value="TRYPTASE-RELATED"/>
    <property type="match status" value="1"/>
</dbReference>
<dbReference type="Gene3D" id="2.40.10.10">
    <property type="entry name" value="Trypsin-like serine proteases"/>
    <property type="match status" value="1"/>
</dbReference>
<dbReference type="PROSITE" id="PS00134">
    <property type="entry name" value="TRYPSIN_HIS"/>
    <property type="match status" value="1"/>
</dbReference>
<dbReference type="PRINTS" id="PR00722">
    <property type="entry name" value="CHYMOTRYPSIN"/>
</dbReference>
<keyword evidence="5" id="KW-1185">Reference proteome</keyword>
<gene>
    <name evidence="4" type="ORF">VSU01S_06960</name>
</gene>
<dbReference type="InterPro" id="IPR001314">
    <property type="entry name" value="Peptidase_S1A"/>
</dbReference>
<dbReference type="InterPro" id="IPR043504">
    <property type="entry name" value="Peptidase_S1_PA_chymotrypsin"/>
</dbReference>
<evidence type="ECO:0000313" key="5">
    <source>
        <dbReference type="Proteomes" id="UP000321113"/>
    </source>
</evidence>
<dbReference type="GO" id="GO:0006508">
    <property type="term" value="P:proteolysis"/>
    <property type="evidence" value="ECO:0007669"/>
    <property type="project" value="UniProtKB-KW"/>
</dbReference>
<dbReference type="InterPro" id="IPR009003">
    <property type="entry name" value="Peptidase_S1_PA"/>
</dbReference>
<evidence type="ECO:0000259" key="3">
    <source>
        <dbReference type="PROSITE" id="PS50240"/>
    </source>
</evidence>